<dbReference type="EMBL" id="LAZR01029897">
    <property type="protein sequence ID" value="KKL58226.1"/>
    <property type="molecule type" value="Genomic_DNA"/>
</dbReference>
<accession>A0A0F9DWT0</accession>
<dbReference type="SMART" id="SM00287">
    <property type="entry name" value="SH3b"/>
    <property type="match status" value="1"/>
</dbReference>
<evidence type="ECO:0000256" key="1">
    <source>
        <dbReference type="SAM" id="Phobius"/>
    </source>
</evidence>
<feature type="transmembrane region" description="Helical" evidence="1">
    <location>
        <begin position="116"/>
        <end position="133"/>
    </location>
</feature>
<dbReference type="AlphaFoldDB" id="A0A0F9DWT0"/>
<dbReference type="Pfam" id="PF08239">
    <property type="entry name" value="SH3_3"/>
    <property type="match status" value="1"/>
</dbReference>
<gene>
    <name evidence="3" type="ORF">LCGC14_2227480</name>
</gene>
<reference evidence="3" key="1">
    <citation type="journal article" date="2015" name="Nature">
        <title>Complex archaea that bridge the gap between prokaryotes and eukaryotes.</title>
        <authorList>
            <person name="Spang A."/>
            <person name="Saw J.H."/>
            <person name="Jorgensen S.L."/>
            <person name="Zaremba-Niedzwiedzka K."/>
            <person name="Martijn J."/>
            <person name="Lind A.E."/>
            <person name="van Eijk R."/>
            <person name="Schleper C."/>
            <person name="Guy L."/>
            <person name="Ettema T.J."/>
        </authorList>
    </citation>
    <scope>NUCLEOTIDE SEQUENCE</scope>
</reference>
<keyword evidence="1" id="KW-1133">Transmembrane helix</keyword>
<evidence type="ECO:0000313" key="3">
    <source>
        <dbReference type="EMBL" id="KKL58226.1"/>
    </source>
</evidence>
<dbReference type="PROSITE" id="PS51781">
    <property type="entry name" value="SH3B"/>
    <property type="match status" value="1"/>
</dbReference>
<proteinExistence type="predicted"/>
<dbReference type="Gene3D" id="2.30.30.40">
    <property type="entry name" value="SH3 Domains"/>
    <property type="match status" value="1"/>
</dbReference>
<feature type="domain" description="SH3b" evidence="2">
    <location>
        <begin position="149"/>
        <end position="214"/>
    </location>
</feature>
<sequence>MRDYYRRLDIPPKYTNDEETINDIRNEIETNLSSTKPDIEAAKIILLDPNKKIVYDRTHSTLTLIGQLRALLDINDRPYWKPSKFNNFRYKKPSSKVESKKHISSNSARSFFSDNLGPILIGLGVLGFIFFVLSNDNINQNNRPTSFPSTPYHVAVSALNVRNKPLVNSKVIAKLQKYHTVFLADESQANNDWIEISMKGSIGYVSSKYLKKGDGAQAKYAFCAQSITNPSNGKIFKRVGLGSHTLKVINGPDTDAIVRLQDKSNNTILSFYIKRSSTVTIDDIPEGSYQFQYATGKNFSSSCKRFLDNTYAGKNNDYDYYETKYFENGSSTTIASYTLYRVREGNFSPTSMLADAFFNNSL</sequence>
<dbReference type="InterPro" id="IPR003646">
    <property type="entry name" value="SH3-like_bac-type"/>
</dbReference>
<name>A0A0F9DWT0_9ZZZZ</name>
<protein>
    <recommendedName>
        <fullName evidence="2">SH3b domain-containing protein</fullName>
    </recommendedName>
</protein>
<keyword evidence="1" id="KW-0812">Transmembrane</keyword>
<comment type="caution">
    <text evidence="3">The sequence shown here is derived from an EMBL/GenBank/DDBJ whole genome shotgun (WGS) entry which is preliminary data.</text>
</comment>
<keyword evidence="1" id="KW-0472">Membrane</keyword>
<organism evidence="3">
    <name type="scientific">marine sediment metagenome</name>
    <dbReference type="NCBI Taxonomy" id="412755"/>
    <lineage>
        <taxon>unclassified sequences</taxon>
        <taxon>metagenomes</taxon>
        <taxon>ecological metagenomes</taxon>
    </lineage>
</organism>
<evidence type="ECO:0000259" key="2">
    <source>
        <dbReference type="PROSITE" id="PS51781"/>
    </source>
</evidence>